<sequence>MAQVKIFGLYHSLKPIQSQLSDILHSCLVDSMNLPENKRFHRFFHMNKDDFYYPNDRSEKYTIIEISMFEGRSIDVKKKLILLIFERFTILGIEANDIEITIYETPKNNWGIRGLPGDELNLNYKVDI</sequence>
<dbReference type="RefSeq" id="WP_068656044.1">
    <property type="nucleotide sequence ID" value="NZ_CP017770.1"/>
</dbReference>
<evidence type="ECO:0000313" key="2">
    <source>
        <dbReference type="Proteomes" id="UP000077134"/>
    </source>
</evidence>
<evidence type="ECO:0000313" key="1">
    <source>
        <dbReference type="EMBL" id="OAB76890.1"/>
    </source>
</evidence>
<dbReference type="KEGG" id="pcx:LPB68_19045"/>
<dbReference type="InterPro" id="IPR037479">
    <property type="entry name" value="Tauto_MSAD"/>
</dbReference>
<dbReference type="Proteomes" id="UP000077134">
    <property type="component" value="Unassembled WGS sequence"/>
</dbReference>
<dbReference type="Pfam" id="PF14552">
    <property type="entry name" value="Tautomerase_2"/>
    <property type="match status" value="1"/>
</dbReference>
<proteinExistence type="predicted"/>
<dbReference type="PANTHER" id="PTHR38460">
    <property type="entry name" value="TAUTOMERASE YOLI-RELATED"/>
    <property type="match status" value="1"/>
</dbReference>
<comment type="caution">
    <text evidence="1">The sequence shown here is derived from an EMBL/GenBank/DDBJ whole genome shotgun (WGS) entry which is preliminary data.</text>
</comment>
<reference evidence="1 2" key="1">
    <citation type="submission" date="2016-02" db="EMBL/GenBank/DDBJ databases">
        <title>Paenibacillus sp. LPB0068, isolated from Crassostrea gigas.</title>
        <authorList>
            <person name="Shin S.-K."/>
            <person name="Yi H."/>
        </authorList>
    </citation>
    <scope>NUCLEOTIDE SEQUENCE [LARGE SCALE GENOMIC DNA]</scope>
    <source>
        <strain evidence="1 2">LPB0068</strain>
    </source>
</reference>
<dbReference type="STRING" id="1763538.LPB68_19045"/>
<dbReference type="PANTHER" id="PTHR38460:SF1">
    <property type="entry name" value="TAUTOMERASE YOLI-RELATED"/>
    <property type="match status" value="1"/>
</dbReference>
<name>A0A167FTP8_9BACL</name>
<dbReference type="EMBL" id="LSFN01000005">
    <property type="protein sequence ID" value="OAB76890.1"/>
    <property type="molecule type" value="Genomic_DNA"/>
</dbReference>
<protein>
    <submittedName>
        <fullName evidence="1">4-oxalocrotonate tautomerase</fullName>
    </submittedName>
</protein>
<dbReference type="InterPro" id="IPR014347">
    <property type="entry name" value="Tautomerase/MIF_sf"/>
</dbReference>
<dbReference type="AlphaFoldDB" id="A0A167FTP8"/>
<dbReference type="Gene3D" id="3.30.429.10">
    <property type="entry name" value="Macrophage Migration Inhibitory Factor"/>
    <property type="match status" value="1"/>
</dbReference>
<dbReference type="SUPFAM" id="SSF55331">
    <property type="entry name" value="Tautomerase/MIF"/>
    <property type="match status" value="1"/>
</dbReference>
<organism evidence="1 2">
    <name type="scientific">Paenibacillus crassostreae</name>
    <dbReference type="NCBI Taxonomy" id="1763538"/>
    <lineage>
        <taxon>Bacteria</taxon>
        <taxon>Bacillati</taxon>
        <taxon>Bacillota</taxon>
        <taxon>Bacilli</taxon>
        <taxon>Bacillales</taxon>
        <taxon>Paenibacillaceae</taxon>
        <taxon>Paenibacillus</taxon>
    </lineage>
</organism>
<keyword evidence="2" id="KW-1185">Reference proteome</keyword>
<dbReference type="OrthoDB" id="9804765at2"/>
<gene>
    <name evidence="1" type="ORF">PNBC_05695</name>
</gene>
<accession>A0A167FTP8</accession>